<dbReference type="SUPFAM" id="SSF69360">
    <property type="entry name" value="Cell wall binding repeat"/>
    <property type="match status" value="1"/>
</dbReference>
<evidence type="ECO:0000256" key="4">
    <source>
        <dbReference type="ARBA" id="ARBA00022638"/>
    </source>
</evidence>
<evidence type="ECO:0000256" key="8">
    <source>
        <dbReference type="ARBA" id="ARBA00023287"/>
    </source>
</evidence>
<feature type="repeat" description="Cell wall-binding" evidence="10">
    <location>
        <begin position="190"/>
        <end position="209"/>
    </location>
</feature>
<proteinExistence type="predicted"/>
<dbReference type="EC" id="3.5.1.28" evidence="2"/>
<dbReference type="InterPro" id="IPR018337">
    <property type="entry name" value="Cell_wall/Cho-bd_repeat"/>
</dbReference>
<keyword evidence="5" id="KW-0677">Repeat</keyword>
<evidence type="ECO:0000259" key="11">
    <source>
        <dbReference type="SMART" id="SM00644"/>
    </source>
</evidence>
<dbReference type="SUPFAM" id="SSF55846">
    <property type="entry name" value="N-acetylmuramoyl-L-alanine amidase-like"/>
    <property type="match status" value="1"/>
</dbReference>
<dbReference type="Pfam" id="PF01510">
    <property type="entry name" value="Amidase_2"/>
    <property type="match status" value="1"/>
</dbReference>
<keyword evidence="7" id="KW-0749">Sporulation</keyword>
<feature type="domain" description="N-acetylmuramoyl-L-alanine amidase" evidence="11">
    <location>
        <begin position="12"/>
        <end position="150"/>
    </location>
</feature>
<reference evidence="12" key="1">
    <citation type="journal article" date="2021" name="Proc. Natl. Acad. Sci. U.S.A.">
        <title>A Catalog of Tens of Thousands of Viruses from Human Metagenomes Reveals Hidden Associations with Chronic Diseases.</title>
        <authorList>
            <person name="Tisza M.J."/>
            <person name="Buck C.B."/>
        </authorList>
    </citation>
    <scope>NUCLEOTIDE SEQUENCE</scope>
    <source>
        <strain evidence="12">CtnR613</strain>
    </source>
</reference>
<dbReference type="InterPro" id="IPR036505">
    <property type="entry name" value="Amidase/PGRP_sf"/>
</dbReference>
<keyword evidence="9" id="KW-0961">Cell wall biogenesis/degradation</keyword>
<accession>A0A8S5SNF7</accession>
<dbReference type="GO" id="GO:0030435">
    <property type="term" value="P:sporulation resulting in formation of a cellular spore"/>
    <property type="evidence" value="ECO:0007669"/>
    <property type="project" value="UniProtKB-KW"/>
</dbReference>
<keyword evidence="8" id="KW-0178">Competence</keyword>
<evidence type="ECO:0000256" key="5">
    <source>
        <dbReference type="ARBA" id="ARBA00022737"/>
    </source>
</evidence>
<name>A0A8S5SNF7_9CAUD</name>
<dbReference type="GO" id="GO:0008745">
    <property type="term" value="F:N-acetylmuramoyl-L-alanine amidase activity"/>
    <property type="evidence" value="ECO:0007669"/>
    <property type="project" value="UniProtKB-EC"/>
</dbReference>
<dbReference type="CDD" id="cd06583">
    <property type="entry name" value="PGRP"/>
    <property type="match status" value="1"/>
</dbReference>
<keyword evidence="6" id="KW-0378">Hydrolase</keyword>
<organism evidence="12">
    <name type="scientific">Siphoviridae sp. ctnR613</name>
    <dbReference type="NCBI Taxonomy" id="2827939"/>
    <lineage>
        <taxon>Viruses</taxon>
        <taxon>Duplodnaviria</taxon>
        <taxon>Heunggongvirae</taxon>
        <taxon>Uroviricota</taxon>
        <taxon>Caudoviricetes</taxon>
    </lineage>
</organism>
<dbReference type="GO" id="GO:0071555">
    <property type="term" value="P:cell wall organization"/>
    <property type="evidence" value="ECO:0007669"/>
    <property type="project" value="UniProtKB-KW"/>
</dbReference>
<evidence type="ECO:0000256" key="1">
    <source>
        <dbReference type="ARBA" id="ARBA00001561"/>
    </source>
</evidence>
<evidence type="ECO:0000313" key="12">
    <source>
        <dbReference type="EMBL" id="DAF52604.1"/>
    </source>
</evidence>
<dbReference type="Pfam" id="PF19127">
    <property type="entry name" value="Choline_bind_3"/>
    <property type="match status" value="1"/>
</dbReference>
<dbReference type="GO" id="GO:0009253">
    <property type="term" value="P:peptidoglycan catabolic process"/>
    <property type="evidence" value="ECO:0007669"/>
    <property type="project" value="InterPro"/>
</dbReference>
<evidence type="ECO:0000256" key="7">
    <source>
        <dbReference type="ARBA" id="ARBA00022969"/>
    </source>
</evidence>
<evidence type="ECO:0000256" key="2">
    <source>
        <dbReference type="ARBA" id="ARBA00011901"/>
    </source>
</evidence>
<comment type="catalytic activity">
    <reaction evidence="1">
        <text>Hydrolyzes the link between N-acetylmuramoyl residues and L-amino acid residues in certain cell-wall glycopeptides.</text>
        <dbReference type="EC" id="3.5.1.28"/>
    </reaction>
</comment>
<dbReference type="SMART" id="SM00644">
    <property type="entry name" value="Ami_2"/>
    <property type="match status" value="1"/>
</dbReference>
<dbReference type="GO" id="GO:0030420">
    <property type="term" value="P:establishment of competence for transformation"/>
    <property type="evidence" value="ECO:0007669"/>
    <property type="project" value="UniProtKB-KW"/>
</dbReference>
<dbReference type="PROSITE" id="PS51170">
    <property type="entry name" value="CW"/>
    <property type="match status" value="1"/>
</dbReference>
<evidence type="ECO:0000256" key="3">
    <source>
        <dbReference type="ARBA" id="ARBA00022529"/>
    </source>
</evidence>
<evidence type="ECO:0000256" key="6">
    <source>
        <dbReference type="ARBA" id="ARBA00022801"/>
    </source>
</evidence>
<evidence type="ECO:0000256" key="9">
    <source>
        <dbReference type="ARBA" id="ARBA00023316"/>
    </source>
</evidence>
<dbReference type="EMBL" id="BK032640">
    <property type="protein sequence ID" value="DAF52604.1"/>
    <property type="molecule type" value="Genomic_DNA"/>
</dbReference>
<evidence type="ECO:0000256" key="10">
    <source>
        <dbReference type="PROSITE-ProRule" id="PRU00591"/>
    </source>
</evidence>
<dbReference type="InterPro" id="IPR051206">
    <property type="entry name" value="NAMLAA_amidase_2"/>
</dbReference>
<dbReference type="Pfam" id="PF01473">
    <property type="entry name" value="Choline_bind_1"/>
    <property type="match status" value="1"/>
</dbReference>
<dbReference type="GO" id="GO:0042742">
    <property type="term" value="P:defense response to bacterium"/>
    <property type="evidence" value="ECO:0007669"/>
    <property type="project" value="UniProtKB-KW"/>
</dbReference>
<keyword evidence="4" id="KW-0081">Bacteriolytic enzyme</keyword>
<dbReference type="GO" id="GO:0009254">
    <property type="term" value="P:peptidoglycan turnover"/>
    <property type="evidence" value="ECO:0007669"/>
    <property type="project" value="TreeGrafter"/>
</dbReference>
<dbReference type="Gene3D" id="3.40.80.10">
    <property type="entry name" value="Peptidoglycan recognition protein-like"/>
    <property type="match status" value="1"/>
</dbReference>
<dbReference type="PANTHER" id="PTHR30417">
    <property type="entry name" value="N-ACETYLMURAMOYL-L-ALANINE AMIDASE AMID"/>
    <property type="match status" value="1"/>
</dbReference>
<dbReference type="PANTHER" id="PTHR30417:SF11">
    <property type="entry name" value="N-ACETYLMURAMOYL-L-ALANINE AMIDASE XLYA"/>
    <property type="match status" value="1"/>
</dbReference>
<keyword evidence="3" id="KW-0929">Antimicrobial</keyword>
<dbReference type="GO" id="GO:0001897">
    <property type="term" value="P:symbiont-mediated cytolysis of host cell"/>
    <property type="evidence" value="ECO:0007669"/>
    <property type="project" value="UniProtKB-ARBA"/>
</dbReference>
<sequence length="285" mass="32946">MDIKRLIVSDEVSNRVSYGRGNPRNYLTIHQTGNTSAGANAMAHHRLQARSGVGYGWHWQVDDHEAIQTHDHSFKIWNAGDGRGKGNTESISIEICVNLDGDYNQAVENGAKLSAMILKEENIDISKMVQHNYWSGKNCPEQIRACKNGICWSNFVEKVKGYLNASNEPIGWIKDNVGWWYRLPNGDYAKNSWSKINGEWYYFDSEGYAYCEKWLKYKGEWYYFDKDCKMLCEKWLTVGEETFYFNDWGVCDTSYVRNIEGKEYAFNERGALIKDKIINKDGVIE</sequence>
<dbReference type="InterPro" id="IPR002502">
    <property type="entry name" value="Amidase_domain"/>
</dbReference>
<dbReference type="Gene3D" id="2.10.270.10">
    <property type="entry name" value="Cholin Binding"/>
    <property type="match status" value="1"/>
</dbReference>
<protein>
    <recommendedName>
        <fullName evidence="2">N-acetylmuramoyl-L-alanine amidase</fullName>
        <ecNumber evidence="2">3.5.1.28</ecNumber>
    </recommendedName>
</protein>